<comment type="caution">
    <text evidence="1">The sequence shown here is derived from an EMBL/GenBank/DDBJ whole genome shotgun (WGS) entry which is preliminary data.</text>
</comment>
<protein>
    <submittedName>
        <fullName evidence="1">Uncharacterized protein</fullName>
    </submittedName>
</protein>
<sequence length="127" mass="14407">MGDSTSCPAVECLQLREPRGVTQEEQLKREKSRRRDAEFCLESLRQAHGLVIAPVSVECTVDGRGPKDLQQEISNSKVENSDLEPDFDIEEDIGNKATMAKEEEQQQKEEVRLCSLAFINYETSKDF</sequence>
<dbReference type="EMBL" id="LSRQ01001577">
    <property type="protein sequence ID" value="OAY77228.1"/>
    <property type="molecule type" value="Genomic_DNA"/>
</dbReference>
<evidence type="ECO:0000313" key="2">
    <source>
        <dbReference type="Proteomes" id="UP000092600"/>
    </source>
</evidence>
<reference evidence="1 2" key="1">
    <citation type="journal article" date="2016" name="DNA Res.">
        <title>The draft genome of MD-2 pineapple using hybrid error correction of long reads.</title>
        <authorList>
            <person name="Redwan R.M."/>
            <person name="Saidin A."/>
            <person name="Kumar S.V."/>
        </authorList>
    </citation>
    <scope>NUCLEOTIDE SEQUENCE [LARGE SCALE GENOMIC DNA]</scope>
    <source>
        <strain evidence="2">cv. MD2</strain>
        <tissue evidence="1">Leaf</tissue>
    </source>
</reference>
<name>A0A199VJP8_ANACO</name>
<evidence type="ECO:0000313" key="1">
    <source>
        <dbReference type="EMBL" id="OAY77228.1"/>
    </source>
</evidence>
<organism evidence="1 2">
    <name type="scientific">Ananas comosus</name>
    <name type="common">Pineapple</name>
    <name type="synonym">Ananas ananas</name>
    <dbReference type="NCBI Taxonomy" id="4615"/>
    <lineage>
        <taxon>Eukaryota</taxon>
        <taxon>Viridiplantae</taxon>
        <taxon>Streptophyta</taxon>
        <taxon>Embryophyta</taxon>
        <taxon>Tracheophyta</taxon>
        <taxon>Spermatophyta</taxon>
        <taxon>Magnoliopsida</taxon>
        <taxon>Liliopsida</taxon>
        <taxon>Poales</taxon>
        <taxon>Bromeliaceae</taxon>
        <taxon>Bromelioideae</taxon>
        <taxon>Ananas</taxon>
    </lineage>
</organism>
<dbReference type="AlphaFoldDB" id="A0A199VJP8"/>
<dbReference type="Proteomes" id="UP000092600">
    <property type="component" value="Unassembled WGS sequence"/>
</dbReference>
<accession>A0A199VJP8</accession>
<proteinExistence type="predicted"/>
<gene>
    <name evidence="1" type="ORF">ACMD2_19762</name>
</gene>